<feature type="transmembrane region" description="Helical" evidence="1">
    <location>
        <begin position="49"/>
        <end position="78"/>
    </location>
</feature>
<gene>
    <name evidence="2" type="ORF">HMPREF1872_00771</name>
</gene>
<organism evidence="2 3">
    <name type="scientific">Amygdalobacter nucleatus</name>
    <dbReference type="NCBI Taxonomy" id="3029274"/>
    <lineage>
        <taxon>Bacteria</taxon>
        <taxon>Bacillati</taxon>
        <taxon>Bacillota</taxon>
        <taxon>Clostridia</taxon>
        <taxon>Eubacteriales</taxon>
        <taxon>Oscillospiraceae</taxon>
        <taxon>Amygdalobacter</taxon>
    </lineage>
</organism>
<dbReference type="Proteomes" id="UP000070080">
    <property type="component" value="Unassembled WGS sequence"/>
</dbReference>
<name>A0A133YCQ6_9FIRM</name>
<reference evidence="3" key="1">
    <citation type="submission" date="2016-01" db="EMBL/GenBank/DDBJ databases">
        <authorList>
            <person name="Mitreva M."/>
            <person name="Pepin K.H."/>
            <person name="Mihindukulasuriya K.A."/>
            <person name="Fulton R."/>
            <person name="Fronick C."/>
            <person name="O'Laughlin M."/>
            <person name="Miner T."/>
            <person name="Herter B."/>
            <person name="Rosa B.A."/>
            <person name="Cordes M."/>
            <person name="Tomlinson C."/>
            <person name="Wollam A."/>
            <person name="Palsikar V.B."/>
            <person name="Mardis E.R."/>
            <person name="Wilson R.K."/>
        </authorList>
    </citation>
    <scope>NUCLEOTIDE SEQUENCE [LARGE SCALE GENOMIC DNA]</scope>
    <source>
        <strain evidence="3">KA00274</strain>
    </source>
</reference>
<keyword evidence="3" id="KW-1185">Reference proteome</keyword>
<evidence type="ECO:0000313" key="3">
    <source>
        <dbReference type="Proteomes" id="UP000070080"/>
    </source>
</evidence>
<keyword evidence="1" id="KW-1133">Transmembrane helix</keyword>
<feature type="transmembrane region" description="Helical" evidence="1">
    <location>
        <begin position="133"/>
        <end position="159"/>
    </location>
</feature>
<accession>A0A133YCQ6</accession>
<sequence length="193" mass="21935">MDANKTETDNKDKIFLASENTAEENENFKNIGQSFLHFLARNYINVNKVYAVLGILSAVSLMLANLLVTPLLNLFAFLNVNSDDLYMPYFWHGLHSKLPGATLLIPAVLIGIVYIALFVYVWKIARYADKKALLCALLVWEIIMGRGFISILLPVAALASKVLALYYYRDLSIEQQLKDTEAEFRSWFTAFKK</sequence>
<comment type="caution">
    <text evidence="2">The sequence shown here is derived from an EMBL/GenBank/DDBJ whole genome shotgun (WGS) entry which is preliminary data.</text>
</comment>
<dbReference type="STRING" id="1497955.HMPREF1872_00771"/>
<evidence type="ECO:0000256" key="1">
    <source>
        <dbReference type="SAM" id="Phobius"/>
    </source>
</evidence>
<proteinExistence type="predicted"/>
<protein>
    <submittedName>
        <fullName evidence="2">Uncharacterized protein</fullName>
    </submittedName>
</protein>
<keyword evidence="1" id="KW-0812">Transmembrane</keyword>
<evidence type="ECO:0000313" key="2">
    <source>
        <dbReference type="EMBL" id="KXB40993.1"/>
    </source>
</evidence>
<feature type="transmembrane region" description="Helical" evidence="1">
    <location>
        <begin position="98"/>
        <end position="121"/>
    </location>
</feature>
<dbReference type="AlphaFoldDB" id="A0A133YCQ6"/>
<keyword evidence="1" id="KW-0472">Membrane</keyword>
<dbReference type="EMBL" id="LSCV01000021">
    <property type="protein sequence ID" value="KXB40993.1"/>
    <property type="molecule type" value="Genomic_DNA"/>
</dbReference>
<dbReference type="RefSeq" id="WP_066714069.1">
    <property type="nucleotide sequence ID" value="NZ_JARFNM010000001.1"/>
</dbReference>